<sequence>MIIKGYASELHIRSEIEVITDNSIVSILFHTTSKVEVNGQGMELFLTHIEDIKERMKSRGNYKIYNKQIEEQINIIKRNEADIEIRGKHPTRTQITKEETGNSNTEVLDMLEMNKTASYKQHKPNGTATAGMNK</sequence>
<accession>A0A8B6FGV7</accession>
<organism evidence="1 2">
    <name type="scientific">Mytilus galloprovincialis</name>
    <name type="common">Mediterranean mussel</name>
    <dbReference type="NCBI Taxonomy" id="29158"/>
    <lineage>
        <taxon>Eukaryota</taxon>
        <taxon>Metazoa</taxon>
        <taxon>Spiralia</taxon>
        <taxon>Lophotrochozoa</taxon>
        <taxon>Mollusca</taxon>
        <taxon>Bivalvia</taxon>
        <taxon>Autobranchia</taxon>
        <taxon>Pteriomorphia</taxon>
        <taxon>Mytilida</taxon>
        <taxon>Mytiloidea</taxon>
        <taxon>Mytilidae</taxon>
        <taxon>Mytilinae</taxon>
        <taxon>Mytilus</taxon>
    </lineage>
</organism>
<name>A0A8B6FGV7_MYTGA</name>
<comment type="caution">
    <text evidence="1">The sequence shown here is derived from an EMBL/GenBank/DDBJ whole genome shotgun (WGS) entry which is preliminary data.</text>
</comment>
<gene>
    <name evidence="1" type="ORF">MGAL_10B059404</name>
</gene>
<proteinExistence type="predicted"/>
<keyword evidence="2" id="KW-1185">Reference proteome</keyword>
<dbReference type="AlphaFoldDB" id="A0A8B6FGV7"/>
<dbReference type="Proteomes" id="UP000596742">
    <property type="component" value="Unassembled WGS sequence"/>
</dbReference>
<evidence type="ECO:0000313" key="1">
    <source>
        <dbReference type="EMBL" id="VDI48299.1"/>
    </source>
</evidence>
<dbReference type="EMBL" id="UYJE01006709">
    <property type="protein sequence ID" value="VDI48299.1"/>
    <property type="molecule type" value="Genomic_DNA"/>
</dbReference>
<protein>
    <submittedName>
        <fullName evidence="1">Uncharacterized protein</fullName>
    </submittedName>
</protein>
<reference evidence="1" key="1">
    <citation type="submission" date="2018-11" db="EMBL/GenBank/DDBJ databases">
        <authorList>
            <person name="Alioto T."/>
            <person name="Alioto T."/>
        </authorList>
    </citation>
    <scope>NUCLEOTIDE SEQUENCE</scope>
</reference>
<evidence type="ECO:0000313" key="2">
    <source>
        <dbReference type="Proteomes" id="UP000596742"/>
    </source>
</evidence>